<evidence type="ECO:0000313" key="7">
    <source>
        <dbReference type="EMBL" id="RAM01458.1"/>
    </source>
</evidence>
<feature type="transmembrane region" description="Helical" evidence="4">
    <location>
        <begin position="146"/>
        <end position="167"/>
    </location>
</feature>
<dbReference type="SUPFAM" id="SSF103473">
    <property type="entry name" value="MFS general substrate transporter"/>
    <property type="match status" value="1"/>
</dbReference>
<feature type="domain" description="Major facilitator superfamily (MFS) profile" evidence="5">
    <location>
        <begin position="20"/>
        <end position="394"/>
    </location>
</feature>
<dbReference type="Gene3D" id="1.20.1250.20">
    <property type="entry name" value="MFS general substrate transporter like domains"/>
    <property type="match status" value="2"/>
</dbReference>
<evidence type="ECO:0000313" key="8">
    <source>
        <dbReference type="Proteomes" id="UP000248798"/>
    </source>
</evidence>
<dbReference type="PANTHER" id="PTHR43129">
    <property type="entry name" value="FOSMIDOMYCIN RESISTANCE PROTEIN"/>
    <property type="match status" value="1"/>
</dbReference>
<evidence type="ECO:0000256" key="3">
    <source>
        <dbReference type="ARBA" id="ARBA00023136"/>
    </source>
</evidence>
<reference evidence="7 8" key="1">
    <citation type="submission" date="2018-06" db="EMBL/GenBank/DDBJ databases">
        <title>Complete Genome Sequence of Desulfobacter hydrogenophilus (DSM3380).</title>
        <authorList>
            <person name="Marietou A."/>
            <person name="Schreiber L."/>
            <person name="Marshall I."/>
            <person name="Jorgensen B."/>
        </authorList>
    </citation>
    <scope>NUCLEOTIDE SEQUENCE [LARGE SCALE GENOMIC DNA]</scope>
    <source>
        <strain evidence="7 8">DSM 3380</strain>
    </source>
</reference>
<feature type="transmembrane region" description="Helical" evidence="4">
    <location>
        <begin position="309"/>
        <end position="328"/>
    </location>
</feature>
<proteinExistence type="predicted"/>
<feature type="transmembrane region" description="Helical" evidence="4">
    <location>
        <begin position="85"/>
        <end position="101"/>
    </location>
</feature>
<reference evidence="6 9" key="2">
    <citation type="submission" date="2019-02" db="EMBL/GenBank/DDBJ databases">
        <title>Complete genome sequence of Desulfobacter hydrogenophilus AcRS1.</title>
        <authorList>
            <person name="Marietou A."/>
            <person name="Lund M.B."/>
            <person name="Marshall I.P.G."/>
            <person name="Schreiber L."/>
            <person name="Jorgensen B."/>
        </authorList>
    </citation>
    <scope>NUCLEOTIDE SEQUENCE [LARGE SCALE GENOMIC DNA]</scope>
    <source>
        <strain evidence="6 9">AcRS1</strain>
    </source>
</reference>
<accession>A0A328FA87</accession>
<gene>
    <name evidence="7" type="ORF">DO021_13960</name>
    <name evidence="6" type="ORF">EYB58_17075</name>
</gene>
<dbReference type="Proteomes" id="UP000248798">
    <property type="component" value="Unassembled WGS sequence"/>
</dbReference>
<feature type="transmembrane region" description="Helical" evidence="4">
    <location>
        <begin position="20"/>
        <end position="38"/>
    </location>
</feature>
<dbReference type="InterPro" id="IPR020846">
    <property type="entry name" value="MFS_dom"/>
</dbReference>
<dbReference type="RefSeq" id="WP_111957704.1">
    <property type="nucleotide sequence ID" value="NZ_CP036313.1"/>
</dbReference>
<dbReference type="EMBL" id="CP036313">
    <property type="protein sequence ID" value="QBH14486.1"/>
    <property type="molecule type" value="Genomic_DNA"/>
</dbReference>
<evidence type="ECO:0000313" key="9">
    <source>
        <dbReference type="Proteomes" id="UP000293902"/>
    </source>
</evidence>
<keyword evidence="3 4" id="KW-0472">Membrane</keyword>
<evidence type="ECO:0000259" key="5">
    <source>
        <dbReference type="PROSITE" id="PS50850"/>
    </source>
</evidence>
<dbReference type="Pfam" id="PF07690">
    <property type="entry name" value="MFS_1"/>
    <property type="match status" value="1"/>
</dbReference>
<evidence type="ECO:0000256" key="4">
    <source>
        <dbReference type="SAM" id="Phobius"/>
    </source>
</evidence>
<dbReference type="Proteomes" id="UP000293902">
    <property type="component" value="Chromosome"/>
</dbReference>
<dbReference type="GO" id="GO:0022857">
    <property type="term" value="F:transmembrane transporter activity"/>
    <property type="evidence" value="ECO:0007669"/>
    <property type="project" value="InterPro"/>
</dbReference>
<dbReference type="GO" id="GO:0005886">
    <property type="term" value="C:plasma membrane"/>
    <property type="evidence" value="ECO:0007669"/>
    <property type="project" value="TreeGrafter"/>
</dbReference>
<keyword evidence="9" id="KW-1185">Reference proteome</keyword>
<feature type="transmembrane region" description="Helical" evidence="4">
    <location>
        <begin position="366"/>
        <end position="390"/>
    </location>
</feature>
<protein>
    <submittedName>
        <fullName evidence="7">MFS transporter</fullName>
    </submittedName>
</protein>
<feature type="transmembrane region" description="Helical" evidence="4">
    <location>
        <begin position="284"/>
        <end position="303"/>
    </location>
</feature>
<dbReference type="PANTHER" id="PTHR43129:SF1">
    <property type="entry name" value="FOSMIDOMYCIN RESISTANCE PROTEIN"/>
    <property type="match status" value="1"/>
</dbReference>
<evidence type="ECO:0000256" key="1">
    <source>
        <dbReference type="ARBA" id="ARBA00022692"/>
    </source>
</evidence>
<name>A0A328FA87_9BACT</name>
<dbReference type="PROSITE" id="PS50850">
    <property type="entry name" value="MFS"/>
    <property type="match status" value="1"/>
</dbReference>
<dbReference type="InterPro" id="IPR036259">
    <property type="entry name" value="MFS_trans_sf"/>
</dbReference>
<keyword evidence="1 4" id="KW-0812">Transmembrane</keyword>
<feature type="transmembrane region" description="Helical" evidence="4">
    <location>
        <begin position="340"/>
        <end position="360"/>
    </location>
</feature>
<feature type="transmembrane region" description="Helical" evidence="4">
    <location>
        <begin position="257"/>
        <end position="277"/>
    </location>
</feature>
<feature type="transmembrane region" description="Helical" evidence="4">
    <location>
        <begin position="58"/>
        <end position="78"/>
    </location>
</feature>
<dbReference type="InterPro" id="IPR011701">
    <property type="entry name" value="MFS"/>
</dbReference>
<feature type="transmembrane region" description="Helical" evidence="4">
    <location>
        <begin position="107"/>
        <end position="125"/>
    </location>
</feature>
<dbReference type="EMBL" id="QLNI01000027">
    <property type="protein sequence ID" value="RAM01458.1"/>
    <property type="molecule type" value="Genomic_DNA"/>
</dbReference>
<dbReference type="CDD" id="cd17478">
    <property type="entry name" value="MFS_FsR"/>
    <property type="match status" value="1"/>
</dbReference>
<evidence type="ECO:0000313" key="6">
    <source>
        <dbReference type="EMBL" id="QBH14486.1"/>
    </source>
</evidence>
<sequence>MSTTQASGRQAFGERINYKIVLVLSLVHFTGDFYSAFFTPLLPAFQAKLSLTLTQVGLITGTVRFLSFVVQPAVGYMADRYETRWFVLTGLFLVFFIIPFSGIAPNYWILLTILCLGSFGSSMFHPSTSGMVNVYAGNRAGFAQSIFNTGGTMAFALGPVFITWYVSRFGLSAMPWTMLLGLVSFIFCLKYMPKPVSENMAGLGFINSLKHTFGKVYKTVFLIWLVMVLRAVVGQTFLTFMPIYLTLHGHPLPSVGVIIALFTIAGTLSGLTAGYCADRFGFKPVFLLSYLLMPPTLLMFLYMPGLGAYTGSFLSGFFVLAPMPLGVVMAQKLAPGSRAMAASLMMGLAYGLGGVVSPGIGWLADVFGLTIVLKCTAFIPLVCLVPIALFPKIK</sequence>
<dbReference type="OrthoDB" id="9770492at2"/>
<feature type="transmembrane region" description="Helical" evidence="4">
    <location>
        <begin position="173"/>
        <end position="192"/>
    </location>
</feature>
<evidence type="ECO:0000256" key="2">
    <source>
        <dbReference type="ARBA" id="ARBA00022989"/>
    </source>
</evidence>
<keyword evidence="2 4" id="KW-1133">Transmembrane helix</keyword>
<organism evidence="7 8">
    <name type="scientific">Desulfobacter hydrogenophilus</name>
    <dbReference type="NCBI Taxonomy" id="2291"/>
    <lineage>
        <taxon>Bacteria</taxon>
        <taxon>Pseudomonadati</taxon>
        <taxon>Thermodesulfobacteriota</taxon>
        <taxon>Desulfobacteria</taxon>
        <taxon>Desulfobacterales</taxon>
        <taxon>Desulfobacteraceae</taxon>
        <taxon>Desulfobacter</taxon>
    </lineage>
</organism>
<feature type="transmembrane region" description="Helical" evidence="4">
    <location>
        <begin position="220"/>
        <end position="245"/>
    </location>
</feature>
<dbReference type="AlphaFoldDB" id="A0A328FA87"/>